<dbReference type="AlphaFoldDB" id="A0A540WAT4"/>
<dbReference type="EMBL" id="VIGB01000003">
    <property type="protein sequence ID" value="TQF06150.1"/>
    <property type="molecule type" value="Genomic_DNA"/>
</dbReference>
<dbReference type="InterPro" id="IPR000073">
    <property type="entry name" value="AB_hydrolase_1"/>
</dbReference>
<dbReference type="Proteomes" id="UP000319103">
    <property type="component" value="Unassembled WGS sequence"/>
</dbReference>
<keyword evidence="2" id="KW-0378">Hydrolase</keyword>
<dbReference type="Pfam" id="PF12697">
    <property type="entry name" value="Abhydrolase_6"/>
    <property type="match status" value="1"/>
</dbReference>
<dbReference type="InterPro" id="IPR052897">
    <property type="entry name" value="Sec-Metab_Biosynth_Hydrolase"/>
</dbReference>
<dbReference type="RefSeq" id="WP_141636597.1">
    <property type="nucleotide sequence ID" value="NZ_VIGB01000003.1"/>
</dbReference>
<dbReference type="PANTHER" id="PTHR37017">
    <property type="entry name" value="AB HYDROLASE-1 DOMAIN-CONTAINING PROTEIN-RELATED"/>
    <property type="match status" value="1"/>
</dbReference>
<dbReference type="OrthoDB" id="9773549at2"/>
<dbReference type="SUPFAM" id="SSF53474">
    <property type="entry name" value="alpha/beta-Hydrolases"/>
    <property type="match status" value="1"/>
</dbReference>
<gene>
    <name evidence="2" type="ORF">E6W39_32935</name>
</gene>
<evidence type="ECO:0000259" key="1">
    <source>
        <dbReference type="Pfam" id="PF12697"/>
    </source>
</evidence>
<dbReference type="PANTHER" id="PTHR37017:SF11">
    <property type="entry name" value="ESTERASE_LIPASE_THIOESTERASE DOMAIN-CONTAINING PROTEIN"/>
    <property type="match status" value="1"/>
</dbReference>
<evidence type="ECO:0000313" key="3">
    <source>
        <dbReference type="Proteomes" id="UP000319103"/>
    </source>
</evidence>
<dbReference type="GO" id="GO:0016787">
    <property type="term" value="F:hydrolase activity"/>
    <property type="evidence" value="ECO:0007669"/>
    <property type="project" value="UniProtKB-KW"/>
</dbReference>
<organism evidence="2 3">
    <name type="scientific">Kitasatospora acidiphila</name>
    <dbReference type="NCBI Taxonomy" id="2567942"/>
    <lineage>
        <taxon>Bacteria</taxon>
        <taxon>Bacillati</taxon>
        <taxon>Actinomycetota</taxon>
        <taxon>Actinomycetes</taxon>
        <taxon>Kitasatosporales</taxon>
        <taxon>Streptomycetaceae</taxon>
        <taxon>Kitasatospora</taxon>
    </lineage>
</organism>
<evidence type="ECO:0000313" key="2">
    <source>
        <dbReference type="EMBL" id="TQF06150.1"/>
    </source>
</evidence>
<feature type="domain" description="AB hydrolase-1" evidence="1">
    <location>
        <begin position="5"/>
        <end position="216"/>
    </location>
</feature>
<dbReference type="InterPro" id="IPR029058">
    <property type="entry name" value="AB_hydrolase_fold"/>
</dbReference>
<comment type="caution">
    <text evidence="2">The sequence shown here is derived from an EMBL/GenBank/DDBJ whole genome shotgun (WGS) entry which is preliminary data.</text>
</comment>
<reference evidence="2 3" key="1">
    <citation type="submission" date="2019-06" db="EMBL/GenBank/DDBJ databases">
        <title>Description of Kitasatospora acidophila sp. nov. isolated from pine grove soil, and reclassification of Streptomyces novaecaesareae to Kitasatospora novaeceasareae comb. nov.</title>
        <authorList>
            <person name="Kim M.J."/>
        </authorList>
    </citation>
    <scope>NUCLEOTIDE SEQUENCE [LARGE SCALE GENOMIC DNA]</scope>
    <source>
        <strain evidence="2 3">MMS16-CNU292</strain>
    </source>
</reference>
<proteinExistence type="predicted"/>
<protein>
    <submittedName>
        <fullName evidence="2">Alpha/beta hydrolase</fullName>
    </submittedName>
</protein>
<name>A0A540WAT4_9ACTN</name>
<keyword evidence="3" id="KW-1185">Reference proteome</keyword>
<sequence>MTTYVLIPGAGAGPWSWHLLADELRRRGRQVVAVDLPCEDDEAGLAEYADTVVRAVGDRRELVLVAHSFGGFTAPLVCDRLPVRLLVMLQALVPAPGETPGEWWADTGHAAARQAEDERGDWDPDDTTALFLHDTPPEVAAELLRRGREQSATPFQKPWPLAAWPAVPTRVLLARDDRFLPVDFMRRVVRERLGITPDEMPGDHCPMLGHPVELADRLEAYESAL</sequence>
<dbReference type="Gene3D" id="3.40.50.1820">
    <property type="entry name" value="alpha/beta hydrolase"/>
    <property type="match status" value="1"/>
</dbReference>
<accession>A0A540WAT4</accession>